<accession>A0A0F9Q7Q8</accession>
<proteinExistence type="predicted"/>
<dbReference type="EMBL" id="LAZR01005267">
    <property type="protein sequence ID" value="KKN01393.1"/>
    <property type="molecule type" value="Genomic_DNA"/>
</dbReference>
<protein>
    <submittedName>
        <fullName evidence="1">Uncharacterized protein</fullName>
    </submittedName>
</protein>
<sequence>MYQEDPANQRHPLHVLRETKASCRCRDNEYLSGFPQSPDIITLVKCYFLLDRILTTPAEL</sequence>
<evidence type="ECO:0000313" key="1">
    <source>
        <dbReference type="EMBL" id="KKN01393.1"/>
    </source>
</evidence>
<comment type="caution">
    <text evidence="1">The sequence shown here is derived from an EMBL/GenBank/DDBJ whole genome shotgun (WGS) entry which is preliminary data.</text>
</comment>
<name>A0A0F9Q7Q8_9ZZZZ</name>
<gene>
    <name evidence="1" type="ORF">LCGC14_1128240</name>
</gene>
<reference evidence="1" key="1">
    <citation type="journal article" date="2015" name="Nature">
        <title>Complex archaea that bridge the gap between prokaryotes and eukaryotes.</title>
        <authorList>
            <person name="Spang A."/>
            <person name="Saw J.H."/>
            <person name="Jorgensen S.L."/>
            <person name="Zaremba-Niedzwiedzka K."/>
            <person name="Martijn J."/>
            <person name="Lind A.E."/>
            <person name="van Eijk R."/>
            <person name="Schleper C."/>
            <person name="Guy L."/>
            <person name="Ettema T.J."/>
        </authorList>
    </citation>
    <scope>NUCLEOTIDE SEQUENCE</scope>
</reference>
<organism evidence="1">
    <name type="scientific">marine sediment metagenome</name>
    <dbReference type="NCBI Taxonomy" id="412755"/>
    <lineage>
        <taxon>unclassified sequences</taxon>
        <taxon>metagenomes</taxon>
        <taxon>ecological metagenomes</taxon>
    </lineage>
</organism>
<dbReference type="AlphaFoldDB" id="A0A0F9Q7Q8"/>